<accession>A0ABV7DE96</accession>
<evidence type="ECO:0000313" key="2">
    <source>
        <dbReference type="EMBL" id="MFC3072814.1"/>
    </source>
</evidence>
<proteinExistence type="predicted"/>
<comment type="caution">
    <text evidence="2">The sequence shown here is derived from an EMBL/GenBank/DDBJ whole genome shotgun (WGS) entry which is preliminary data.</text>
</comment>
<name>A0ABV7DE96_9HYPH</name>
<sequence>MATNENLSDIGTRPRGEKRKSLKGTLHPLHEAAMRIADLGLGRSRGRTKDLVGMLLAHGARAWRTGQPETGIHLHVAAEGRRFPVRMKLR</sequence>
<reference evidence="3" key="1">
    <citation type="journal article" date="2019" name="Int. J. Syst. Evol. Microbiol.">
        <title>The Global Catalogue of Microorganisms (GCM) 10K type strain sequencing project: providing services to taxonomists for standard genome sequencing and annotation.</title>
        <authorList>
            <consortium name="The Broad Institute Genomics Platform"/>
            <consortium name="The Broad Institute Genome Sequencing Center for Infectious Disease"/>
            <person name="Wu L."/>
            <person name="Ma J."/>
        </authorList>
    </citation>
    <scope>NUCLEOTIDE SEQUENCE [LARGE SCALE GENOMIC DNA]</scope>
    <source>
        <strain evidence="3">KCTC 52677</strain>
    </source>
</reference>
<feature type="region of interest" description="Disordered" evidence="1">
    <location>
        <begin position="1"/>
        <end position="26"/>
    </location>
</feature>
<dbReference type="EMBL" id="JBHRSP010000012">
    <property type="protein sequence ID" value="MFC3072814.1"/>
    <property type="molecule type" value="Genomic_DNA"/>
</dbReference>
<evidence type="ECO:0000256" key="1">
    <source>
        <dbReference type="SAM" id="MobiDB-lite"/>
    </source>
</evidence>
<gene>
    <name evidence="2" type="ORF">ACFOHH_06860</name>
</gene>
<evidence type="ECO:0000313" key="3">
    <source>
        <dbReference type="Proteomes" id="UP001595377"/>
    </source>
</evidence>
<protein>
    <submittedName>
        <fullName evidence="2">Uncharacterized protein</fullName>
    </submittedName>
</protein>
<keyword evidence="3" id="KW-1185">Reference proteome</keyword>
<dbReference type="Proteomes" id="UP001595377">
    <property type="component" value="Unassembled WGS sequence"/>
</dbReference>
<organism evidence="2 3">
    <name type="scientific">Shinella pollutisoli</name>
    <dbReference type="NCBI Taxonomy" id="2250594"/>
    <lineage>
        <taxon>Bacteria</taxon>
        <taxon>Pseudomonadati</taxon>
        <taxon>Pseudomonadota</taxon>
        <taxon>Alphaproteobacteria</taxon>
        <taxon>Hyphomicrobiales</taxon>
        <taxon>Rhizobiaceae</taxon>
        <taxon>Shinella</taxon>
    </lineage>
</organism>
<dbReference type="RefSeq" id="WP_257314481.1">
    <property type="nucleotide sequence ID" value="NZ_JANFDG010000006.1"/>
</dbReference>